<dbReference type="RefSeq" id="WP_131362003.1">
    <property type="nucleotide sequence ID" value="NZ_SJKB01000010.1"/>
</dbReference>
<name>A0A4R0KEW3_9ACTN</name>
<dbReference type="InterPro" id="IPR016032">
    <property type="entry name" value="Sig_transdc_resp-reg_C-effctor"/>
</dbReference>
<proteinExistence type="predicted"/>
<dbReference type="EMBL" id="SJKB01000010">
    <property type="protein sequence ID" value="TCC57654.1"/>
    <property type="molecule type" value="Genomic_DNA"/>
</dbReference>
<evidence type="ECO:0000313" key="2">
    <source>
        <dbReference type="Proteomes" id="UP000291144"/>
    </source>
</evidence>
<dbReference type="OrthoDB" id="4266042at2"/>
<dbReference type="AlphaFoldDB" id="A0A4R0KEW3"/>
<accession>A0A4R0KEW3</accession>
<dbReference type="GO" id="GO:0003677">
    <property type="term" value="F:DNA binding"/>
    <property type="evidence" value="ECO:0007669"/>
    <property type="project" value="InterPro"/>
</dbReference>
<comment type="caution">
    <text evidence="1">The sequence shown here is derived from an EMBL/GenBank/DDBJ whole genome shotgun (WGS) entry which is preliminary data.</text>
</comment>
<keyword evidence="2" id="KW-1185">Reference proteome</keyword>
<dbReference type="SUPFAM" id="SSF46894">
    <property type="entry name" value="C-terminal effector domain of the bipartite response regulators"/>
    <property type="match status" value="1"/>
</dbReference>
<organism evidence="1 2">
    <name type="scientific">Kribbella pittospori</name>
    <dbReference type="NCBI Taxonomy" id="722689"/>
    <lineage>
        <taxon>Bacteria</taxon>
        <taxon>Bacillati</taxon>
        <taxon>Actinomycetota</taxon>
        <taxon>Actinomycetes</taxon>
        <taxon>Propionibacteriales</taxon>
        <taxon>Kribbellaceae</taxon>
        <taxon>Kribbella</taxon>
    </lineage>
</organism>
<dbReference type="Proteomes" id="UP000291144">
    <property type="component" value="Unassembled WGS sequence"/>
</dbReference>
<sequence>MTRRPEPVEQMTHALEQGRRRVRLGATAPAHTVRGSQASLWDTITKLRAQARREILSFDDTSYLLAHDVPDPIQRRGPATLRAALGRGARVRQVTSRAGLLADQQLGAIVYRSGGEARVVDAVPLKVSIIDRHTVLLPLNSTVLADGFQIVQDPSVVGALVAVHQHLWNAGLDPEGIDRDLPPPHLAIILPALASGAPDEVAAPRLGLSPRTYSRRVAELLKVLGVHSRFQAGAEAIRRGWL</sequence>
<dbReference type="InterPro" id="IPR036388">
    <property type="entry name" value="WH-like_DNA-bd_sf"/>
</dbReference>
<reference evidence="1 2" key="1">
    <citation type="submission" date="2019-02" db="EMBL/GenBank/DDBJ databases">
        <title>Kribbella capetownensis sp. nov. and Kribbella speibonae sp. nov., isolated from soil.</title>
        <authorList>
            <person name="Curtis S.M."/>
            <person name="Norton I."/>
            <person name="Everest G.J."/>
            <person name="Meyers P.R."/>
        </authorList>
    </citation>
    <scope>NUCLEOTIDE SEQUENCE [LARGE SCALE GENOMIC DNA]</scope>
    <source>
        <strain evidence="1 2">NRRL B-24813</strain>
    </source>
</reference>
<protein>
    <submittedName>
        <fullName evidence="1">Response regulator transcription factor</fullName>
    </submittedName>
</protein>
<evidence type="ECO:0000313" key="1">
    <source>
        <dbReference type="EMBL" id="TCC57654.1"/>
    </source>
</evidence>
<gene>
    <name evidence="1" type="ORF">E0H73_30285</name>
</gene>
<dbReference type="Gene3D" id="1.10.10.10">
    <property type="entry name" value="Winged helix-like DNA-binding domain superfamily/Winged helix DNA-binding domain"/>
    <property type="match status" value="1"/>
</dbReference>
<dbReference type="GO" id="GO:0006355">
    <property type="term" value="P:regulation of DNA-templated transcription"/>
    <property type="evidence" value="ECO:0007669"/>
    <property type="project" value="InterPro"/>
</dbReference>